<dbReference type="EMBL" id="JACJTA010000002">
    <property type="protein sequence ID" value="MBD2603259.1"/>
    <property type="molecule type" value="Genomic_DNA"/>
</dbReference>
<protein>
    <submittedName>
        <fullName evidence="1">Uncharacterized protein</fullName>
    </submittedName>
</protein>
<dbReference type="RefSeq" id="WP_186227496.1">
    <property type="nucleotide sequence ID" value="NZ_JACJTA010000002.1"/>
</dbReference>
<dbReference type="Proteomes" id="UP000660380">
    <property type="component" value="Unassembled WGS sequence"/>
</dbReference>
<organism evidence="1 2">
    <name type="scientific">Scytonema hofmannii FACHB-248</name>
    <dbReference type="NCBI Taxonomy" id="1842502"/>
    <lineage>
        <taxon>Bacteria</taxon>
        <taxon>Bacillati</taxon>
        <taxon>Cyanobacteriota</taxon>
        <taxon>Cyanophyceae</taxon>
        <taxon>Nostocales</taxon>
        <taxon>Scytonemataceae</taxon>
        <taxon>Scytonema</taxon>
    </lineage>
</organism>
<proteinExistence type="predicted"/>
<evidence type="ECO:0000313" key="2">
    <source>
        <dbReference type="Proteomes" id="UP000660380"/>
    </source>
</evidence>
<sequence>MLEKLLLAAVLTFALSLCVKMGWSSSSQTTGEVNLHNHAVFTLTQRDN</sequence>
<reference evidence="1 2" key="1">
    <citation type="journal article" date="2020" name="ISME J.">
        <title>Comparative genomics reveals insights into cyanobacterial evolution and habitat adaptation.</title>
        <authorList>
            <person name="Chen M.Y."/>
            <person name="Teng W.K."/>
            <person name="Zhao L."/>
            <person name="Hu C.X."/>
            <person name="Zhou Y.K."/>
            <person name="Han B.P."/>
            <person name="Song L.R."/>
            <person name="Shu W.S."/>
        </authorList>
    </citation>
    <scope>NUCLEOTIDE SEQUENCE [LARGE SCALE GENOMIC DNA]</scope>
    <source>
        <strain evidence="1 2">FACHB-248</strain>
    </source>
</reference>
<comment type="caution">
    <text evidence="1">The sequence shown here is derived from an EMBL/GenBank/DDBJ whole genome shotgun (WGS) entry which is preliminary data.</text>
</comment>
<gene>
    <name evidence="1" type="ORF">H6G81_01645</name>
</gene>
<accession>A0ABR8GIQ6</accession>
<evidence type="ECO:0000313" key="1">
    <source>
        <dbReference type="EMBL" id="MBD2603259.1"/>
    </source>
</evidence>
<keyword evidence="2" id="KW-1185">Reference proteome</keyword>
<name>A0ABR8GIQ6_9CYAN</name>